<evidence type="ECO:0000313" key="3">
    <source>
        <dbReference type="Proteomes" id="UP000050509"/>
    </source>
</evidence>
<protein>
    <submittedName>
        <fullName evidence="2">Uncharacterized protein</fullName>
    </submittedName>
</protein>
<reference evidence="2 3" key="1">
    <citation type="submission" date="2015-09" db="EMBL/GenBank/DDBJ databases">
        <title>Draft genome sequence of Kouleothrix aurantiaca JCM 19913.</title>
        <authorList>
            <person name="Hemp J."/>
        </authorList>
    </citation>
    <scope>NUCLEOTIDE SEQUENCE [LARGE SCALE GENOMIC DNA]</scope>
    <source>
        <strain evidence="2 3">COM-B</strain>
    </source>
</reference>
<dbReference type="Proteomes" id="UP000050509">
    <property type="component" value="Unassembled WGS sequence"/>
</dbReference>
<feature type="region of interest" description="Disordered" evidence="1">
    <location>
        <begin position="1"/>
        <end position="39"/>
    </location>
</feature>
<sequence>MAEEQTGSEVVTERVTERTTERPGPSAGSEGTAAPGRFADLEAANAEIARLRAENAGRRVDNRGLQEQIDALKAQVPSTDVREQVAHLQEQLNRYQAASEAGVSRALLAANQELAQATTADEMRAAQEQIARLMAPAAPPTSNPAPPAEPTQPLSREEQTAAAMHTGNMREVERLNAEKLAELSRSG</sequence>
<feature type="region of interest" description="Disordered" evidence="1">
    <location>
        <begin position="132"/>
        <end position="174"/>
    </location>
</feature>
<proteinExistence type="predicted"/>
<feature type="compositionally biased region" description="Pro residues" evidence="1">
    <location>
        <begin position="137"/>
        <end position="150"/>
    </location>
</feature>
<dbReference type="EMBL" id="LJCR01001734">
    <property type="protein sequence ID" value="KPV49813.1"/>
    <property type="molecule type" value="Genomic_DNA"/>
</dbReference>
<name>A0A0N8PRF9_9CHLR</name>
<comment type="caution">
    <text evidence="2">The sequence shown here is derived from an EMBL/GenBank/DDBJ whole genome shotgun (WGS) entry which is preliminary data.</text>
</comment>
<feature type="compositionally biased region" description="Basic and acidic residues" evidence="1">
    <location>
        <begin position="11"/>
        <end position="21"/>
    </location>
</feature>
<evidence type="ECO:0000313" key="2">
    <source>
        <dbReference type="EMBL" id="KPV49813.1"/>
    </source>
</evidence>
<accession>A0A0N8PRF9</accession>
<organism evidence="2 3">
    <name type="scientific">Kouleothrix aurantiaca</name>
    <dbReference type="NCBI Taxonomy" id="186479"/>
    <lineage>
        <taxon>Bacteria</taxon>
        <taxon>Bacillati</taxon>
        <taxon>Chloroflexota</taxon>
        <taxon>Chloroflexia</taxon>
        <taxon>Chloroflexales</taxon>
        <taxon>Roseiflexineae</taxon>
        <taxon>Roseiflexaceae</taxon>
        <taxon>Kouleothrix</taxon>
    </lineage>
</organism>
<keyword evidence="3" id="KW-1185">Reference proteome</keyword>
<dbReference type="AlphaFoldDB" id="A0A0N8PRF9"/>
<evidence type="ECO:0000256" key="1">
    <source>
        <dbReference type="SAM" id="MobiDB-lite"/>
    </source>
</evidence>
<gene>
    <name evidence="2" type="ORF">SE17_30500</name>
</gene>